<feature type="region of interest" description="Disordered" evidence="1">
    <location>
        <begin position="156"/>
        <end position="179"/>
    </location>
</feature>
<dbReference type="Proteomes" id="UP000275267">
    <property type="component" value="Unassembled WGS sequence"/>
</dbReference>
<proteinExistence type="predicted"/>
<feature type="compositionally biased region" description="Basic and acidic residues" evidence="1">
    <location>
        <begin position="298"/>
        <end position="310"/>
    </location>
</feature>
<feature type="region of interest" description="Disordered" evidence="1">
    <location>
        <begin position="252"/>
        <end position="329"/>
    </location>
</feature>
<accession>A0A3L6Q5C2</accession>
<feature type="compositionally biased region" description="Polar residues" evidence="1">
    <location>
        <begin position="46"/>
        <end position="56"/>
    </location>
</feature>
<feature type="region of interest" description="Disordered" evidence="1">
    <location>
        <begin position="1"/>
        <end position="98"/>
    </location>
</feature>
<dbReference type="AlphaFoldDB" id="A0A3L6Q5C2"/>
<protein>
    <submittedName>
        <fullName evidence="2">Uncharacterized protein</fullName>
    </submittedName>
</protein>
<comment type="caution">
    <text evidence="2">The sequence shown here is derived from an EMBL/GenBank/DDBJ whole genome shotgun (WGS) entry which is preliminary data.</text>
</comment>
<evidence type="ECO:0000256" key="1">
    <source>
        <dbReference type="SAM" id="MobiDB-lite"/>
    </source>
</evidence>
<feature type="compositionally biased region" description="Polar residues" evidence="1">
    <location>
        <begin position="1"/>
        <end position="10"/>
    </location>
</feature>
<feature type="compositionally biased region" description="Low complexity" evidence="1">
    <location>
        <begin position="282"/>
        <end position="293"/>
    </location>
</feature>
<gene>
    <name evidence="2" type="ORF">C2845_PM17G02690</name>
</gene>
<sequence length="347" mass="36024">MLLQWGQNKRSCGRWDSASGSGALPQRRAGAKIQRRSPTRAPPSGLSYTRGSNLRTASPLPPRSGSGIGTSDAHHSRGREKNRGRRKGPQFLPFFNPPNVSLTSGSHALWFSSSWSTEKDAAGQHTDADALARCSCIRVAAEELLGKLRQNGLPGAMGRLRGEGGKGETAGTRRRSGEPLREAEAAFLAVPGVDGVSDTVRVDKSDAGGCGADARCSAGTGEAERGEGCMWRALEAPAALPTAPSAVRQIGAASFPWKEPTPSTDQRRAGRRQSNGDAAGPGELSAAGLRLRGGAAGRGERLRGSRRAAEQRLSMPGASASGAREEASEKLHAGAVAASGAYIEGKG</sequence>
<reference evidence="3" key="1">
    <citation type="journal article" date="2019" name="Nat. Commun.">
        <title>The genome of broomcorn millet.</title>
        <authorList>
            <person name="Zou C."/>
            <person name="Miki D."/>
            <person name="Li D."/>
            <person name="Tang Q."/>
            <person name="Xiao L."/>
            <person name="Rajput S."/>
            <person name="Deng P."/>
            <person name="Jia W."/>
            <person name="Huang R."/>
            <person name="Zhang M."/>
            <person name="Sun Y."/>
            <person name="Hu J."/>
            <person name="Fu X."/>
            <person name="Schnable P.S."/>
            <person name="Li F."/>
            <person name="Zhang H."/>
            <person name="Feng B."/>
            <person name="Zhu X."/>
            <person name="Liu R."/>
            <person name="Schnable J.C."/>
            <person name="Zhu J.-K."/>
            <person name="Zhang H."/>
        </authorList>
    </citation>
    <scope>NUCLEOTIDE SEQUENCE [LARGE SCALE GENOMIC DNA]</scope>
</reference>
<feature type="compositionally biased region" description="Basic residues" evidence="1">
    <location>
        <begin position="29"/>
        <end position="38"/>
    </location>
</feature>
<dbReference type="EMBL" id="PQIB02000014">
    <property type="protein sequence ID" value="RLM69700.1"/>
    <property type="molecule type" value="Genomic_DNA"/>
</dbReference>
<organism evidence="2 3">
    <name type="scientific">Panicum miliaceum</name>
    <name type="common">Proso millet</name>
    <name type="synonym">Broomcorn millet</name>
    <dbReference type="NCBI Taxonomy" id="4540"/>
    <lineage>
        <taxon>Eukaryota</taxon>
        <taxon>Viridiplantae</taxon>
        <taxon>Streptophyta</taxon>
        <taxon>Embryophyta</taxon>
        <taxon>Tracheophyta</taxon>
        <taxon>Spermatophyta</taxon>
        <taxon>Magnoliopsida</taxon>
        <taxon>Liliopsida</taxon>
        <taxon>Poales</taxon>
        <taxon>Poaceae</taxon>
        <taxon>PACMAD clade</taxon>
        <taxon>Panicoideae</taxon>
        <taxon>Panicodae</taxon>
        <taxon>Paniceae</taxon>
        <taxon>Panicinae</taxon>
        <taxon>Panicum</taxon>
        <taxon>Panicum sect. Panicum</taxon>
    </lineage>
</organism>
<keyword evidence="3" id="KW-1185">Reference proteome</keyword>
<feature type="compositionally biased region" description="Basic and acidic residues" evidence="1">
    <location>
        <begin position="72"/>
        <end position="81"/>
    </location>
</feature>
<evidence type="ECO:0000313" key="3">
    <source>
        <dbReference type="Proteomes" id="UP000275267"/>
    </source>
</evidence>
<name>A0A3L6Q5C2_PANMI</name>
<evidence type="ECO:0000313" key="2">
    <source>
        <dbReference type="EMBL" id="RLM69700.1"/>
    </source>
</evidence>